<dbReference type="GO" id="GO:0000166">
    <property type="term" value="F:nucleotide binding"/>
    <property type="evidence" value="ECO:0007669"/>
    <property type="project" value="UniProtKB-KW"/>
</dbReference>
<dbReference type="GO" id="GO:0003968">
    <property type="term" value="F:RNA-directed RNA polymerase activity"/>
    <property type="evidence" value="ECO:0007669"/>
    <property type="project" value="UniProtKB-KW"/>
</dbReference>
<evidence type="ECO:0000256" key="5">
    <source>
        <dbReference type="ARBA" id="ARBA00022695"/>
    </source>
</evidence>
<evidence type="ECO:0000259" key="9">
    <source>
        <dbReference type="PROSITE" id="PS50525"/>
    </source>
</evidence>
<dbReference type="EC" id="2.7.7.48" evidence="1 8"/>
<feature type="domain" description="RdRp catalytic" evidence="9">
    <location>
        <begin position="283"/>
        <end position="469"/>
    </location>
</feature>
<dbReference type="Pfam" id="PF00602">
    <property type="entry name" value="Flu_PB1"/>
    <property type="match status" value="1"/>
</dbReference>
<keyword evidence="7" id="KW-0693">Viral RNA replication</keyword>
<name>A0A6M4AJZ9_9ORTO</name>
<evidence type="ECO:0000256" key="3">
    <source>
        <dbReference type="ARBA" id="ARBA00022484"/>
    </source>
</evidence>
<sequence length="706" mass="80821">MELFHASAYFKNRADLQVSSLRSMTPSYDYNQPMKKHNGNPIEATLQSVYRSNLYSEGKTKDYYIRIYDMQEKVMVGNKVTEEEDPKKVSGAPDLFLMDYLMNKKIEAMGRETLKQRMMEEYYKSIKTDVKELAKGRATYEMIGDSSLQARDCLRVWMRATGFKGKTLGDLISHHNEIRLNNGKMKGECRTIEWSDKHKRKVQTKKPFLLECSEYVRRGYKLLAFLKSEERTKNEPRAIFSASIIWRAYVYILEKVFATVNSQDASSTILMGSERKITFVQSSQQQLQNLTQAPAAVSLTGDNSKFNETQSPESCILFILKMDLPKEMTEVLVFALHQFTQKRVACMRGIRRETTDSSVMVNQAELLEVLHVMSGEVKERIQAVTIDVDGSFICPRGMLMGMANYAFTTMATMASSFCFTEGTVLTHQSSDDFVTFAAGRDVQHALGRLEMALKASKIAGLNCSEKKSYFCQGLTWEFTSLFINKGKHIPNLGNIEYSTTPQGLGPATDLFNIGKIANNARLRGNSSMTCSRVICDIGLSKVEKLYLTNRKYQDLCGMLERAFKEEVYLIPFTLGGKRMPMPDETMQGFENICYVDAMNGDKPKAAEWIYDNSNIAREDLGDYSWEEGRGELVLLRVDENELKRKKVKPKRKEDRERVKMVQSWVKFYETLVDAHPHLLLSHTNESLTMRDLKVRKLMDKKFNPIN</sequence>
<dbReference type="InterPro" id="IPR001407">
    <property type="entry name" value="RNA_pol_PB1_influenza"/>
</dbReference>
<dbReference type="PROSITE" id="PS50525">
    <property type="entry name" value="RDRP_SSRNA_NEG_SEG"/>
    <property type="match status" value="1"/>
</dbReference>
<evidence type="ECO:0000256" key="4">
    <source>
        <dbReference type="ARBA" id="ARBA00022679"/>
    </source>
</evidence>
<dbReference type="EMBL" id="MN241384">
    <property type="protein sequence ID" value="QJQ28660.1"/>
    <property type="molecule type" value="Viral_cRNA"/>
</dbReference>
<keyword evidence="4" id="KW-0808">Transferase</keyword>
<keyword evidence="6" id="KW-0547">Nucleotide-binding</keyword>
<evidence type="ECO:0000256" key="8">
    <source>
        <dbReference type="RuleBase" id="RU004330"/>
    </source>
</evidence>
<accession>A0A6M4AJZ9</accession>
<keyword evidence="3 8" id="KW-0696">RNA-directed RNA polymerase</keyword>
<evidence type="ECO:0000313" key="10">
    <source>
        <dbReference type="EMBL" id="QJQ28660.1"/>
    </source>
</evidence>
<reference evidence="10" key="1">
    <citation type="journal article" date="2020" name="Dis. Aquat. Organ.">
        <title>Pilchard orthomyxovirus (POMV). I. Characterisation of an emerging virus isolated from pilchards Sardinops sagax and Atlantic salmon Salmo salar.</title>
        <authorList>
            <person name="Mohr P.G."/>
            <person name="Crane M.S.J."/>
            <person name="Hoad J."/>
            <person name="Williams L.M."/>
            <person name="Cummins D."/>
            <person name="Neave M.J."/>
            <person name="Shiell B."/>
            <person name="Beddome G."/>
            <person name="Michalski W.P."/>
            <person name="Peck G.R."/>
            <person name="Samsing F."/>
            <person name="Wynne J.W."/>
            <person name="Crameri S.G."/>
            <person name="Hyatt A.D."/>
            <person name="Moody N.J.G."/>
        </authorList>
    </citation>
    <scope>NUCLEOTIDE SEQUENCE</scope>
    <source>
        <strain evidence="10">POMV13-03672</strain>
    </source>
</reference>
<dbReference type="InterPro" id="IPR007099">
    <property type="entry name" value="RNA-dir_pol_NSvirus"/>
</dbReference>
<evidence type="ECO:0000256" key="7">
    <source>
        <dbReference type="ARBA" id="ARBA00022953"/>
    </source>
</evidence>
<proteinExistence type="predicted"/>
<evidence type="ECO:0000256" key="1">
    <source>
        <dbReference type="ARBA" id="ARBA00012494"/>
    </source>
</evidence>
<evidence type="ECO:0000256" key="2">
    <source>
        <dbReference type="ARBA" id="ARBA00020035"/>
    </source>
</evidence>
<organism evidence="10">
    <name type="scientific">Pilchard orthomyxovirus</name>
    <dbReference type="NCBI Taxonomy" id="2732827"/>
    <lineage>
        <taxon>Viruses</taxon>
        <taxon>Riboviria</taxon>
        <taxon>Orthornavirae</taxon>
        <taxon>Negarnaviricota</taxon>
        <taxon>Polyploviricotina</taxon>
        <taxon>Insthoviricetes</taxon>
        <taxon>Articulavirales</taxon>
        <taxon>Orthomyxoviridae</taxon>
        <taxon>Sardinovirus</taxon>
        <taxon>Sardinovirus pilchardi</taxon>
    </lineage>
</organism>
<evidence type="ECO:0000256" key="6">
    <source>
        <dbReference type="ARBA" id="ARBA00022741"/>
    </source>
</evidence>
<dbReference type="GO" id="GO:0003723">
    <property type="term" value="F:RNA binding"/>
    <property type="evidence" value="ECO:0007669"/>
    <property type="project" value="InterPro"/>
</dbReference>
<protein>
    <recommendedName>
        <fullName evidence="2 8">RNA-directed RNA polymerase catalytic subunit</fullName>
        <ecNumber evidence="1 8">2.7.7.48</ecNumber>
    </recommendedName>
</protein>
<dbReference type="GO" id="GO:0039694">
    <property type="term" value="P:viral RNA genome replication"/>
    <property type="evidence" value="ECO:0007669"/>
    <property type="project" value="InterPro"/>
</dbReference>
<keyword evidence="5" id="KW-0548">Nucleotidyltransferase</keyword>
<comment type="catalytic activity">
    <reaction evidence="8">
        <text>RNA(n) + a ribonucleoside 5'-triphosphate = RNA(n+1) + diphosphate</text>
        <dbReference type="Rhea" id="RHEA:21248"/>
        <dbReference type="Rhea" id="RHEA-COMP:14527"/>
        <dbReference type="Rhea" id="RHEA-COMP:17342"/>
        <dbReference type="ChEBI" id="CHEBI:33019"/>
        <dbReference type="ChEBI" id="CHEBI:61557"/>
        <dbReference type="ChEBI" id="CHEBI:140395"/>
        <dbReference type="EC" id="2.7.7.48"/>
    </reaction>
</comment>